<organism evidence="1 2">
    <name type="scientific">Sulfuriroseicoccus oceanibius</name>
    <dbReference type="NCBI Taxonomy" id="2707525"/>
    <lineage>
        <taxon>Bacteria</taxon>
        <taxon>Pseudomonadati</taxon>
        <taxon>Verrucomicrobiota</taxon>
        <taxon>Verrucomicrobiia</taxon>
        <taxon>Verrucomicrobiales</taxon>
        <taxon>Verrucomicrobiaceae</taxon>
        <taxon>Sulfuriroseicoccus</taxon>
    </lineage>
</organism>
<accession>A0A6B3L4M8</accession>
<dbReference type="CDD" id="cd14686">
    <property type="entry name" value="bZIP"/>
    <property type="match status" value="1"/>
</dbReference>
<evidence type="ECO:0000313" key="1">
    <source>
        <dbReference type="EMBL" id="QQL43758.1"/>
    </source>
</evidence>
<reference evidence="1 2" key="1">
    <citation type="submission" date="2020-12" db="EMBL/GenBank/DDBJ databases">
        <title>Sulforoseuscoccus oceanibium gen. nov., sp. nov., a representative of the phylum Verrucomicrobia with special cytoplasmic membrane, and proposal of Sulforoseuscoccusaceae fam. nov.</title>
        <authorList>
            <person name="Xi F."/>
        </authorList>
    </citation>
    <scope>NUCLEOTIDE SEQUENCE [LARGE SCALE GENOMIC DNA]</scope>
    <source>
        <strain evidence="1 2">T37</strain>
    </source>
</reference>
<dbReference type="RefSeq" id="WP_164361680.1">
    <property type="nucleotide sequence ID" value="NZ_CP066776.1"/>
</dbReference>
<proteinExistence type="predicted"/>
<sequence length="342" mass="37743">MLDPEDDNPNSGYWPSVSDLFITLFIISVAILGAVVFVLMPKSNSAPRDAVIEAVGGLDLISIRTPINTLRPTIGLEPVPDEADPNAVVTSLKETCESANDIIVELRENLATFDQQGLLQRLAELESENADLIAQNKELQAKIKELTAKLEDAMDNNGWEEVERLKGILNDKPPIIRIDEQKEQYQFPSGSSLIGPQFADGLKDVEFEKLAKEIIDRQQQGRAKVDTLEIIGHTDGIPLAGSGNLDSKLPRLLAGDTSTFQSLRAGSNNDLGLLRALAVKAQWDAFTDAHEQKSILQSITVRCYSAGQTILPSDKRDVEQADFEQDDAKARRIEMRLTRLRD</sequence>
<dbReference type="EMBL" id="CP066776">
    <property type="protein sequence ID" value="QQL43758.1"/>
    <property type="molecule type" value="Genomic_DNA"/>
</dbReference>
<gene>
    <name evidence="1" type="ORF">G3M56_007545</name>
</gene>
<keyword evidence="2" id="KW-1185">Reference proteome</keyword>
<name>A0A6B3L4M8_9BACT</name>
<dbReference type="InterPro" id="IPR036737">
    <property type="entry name" value="OmpA-like_sf"/>
</dbReference>
<evidence type="ECO:0008006" key="3">
    <source>
        <dbReference type="Google" id="ProtNLM"/>
    </source>
</evidence>
<dbReference type="KEGG" id="soa:G3M56_007545"/>
<protein>
    <recommendedName>
        <fullName evidence="3">OmpA-like domain-containing protein</fullName>
    </recommendedName>
</protein>
<evidence type="ECO:0000313" key="2">
    <source>
        <dbReference type="Proteomes" id="UP000475117"/>
    </source>
</evidence>
<dbReference type="Gene3D" id="3.30.1330.60">
    <property type="entry name" value="OmpA-like domain"/>
    <property type="match status" value="1"/>
</dbReference>
<dbReference type="Proteomes" id="UP000475117">
    <property type="component" value="Chromosome"/>
</dbReference>
<dbReference type="AlphaFoldDB" id="A0A6B3L4M8"/>